<protein>
    <submittedName>
        <fullName evidence="2">DUF5317 domain-containing protein</fullName>
    </submittedName>
</protein>
<sequence length="199" mass="22559">MLIETLTLSLLIGKLRGGKIRNLEWLNIKGWYLFVISFILEMISLLIVSRSNGKLSGIIENNFFYIHIIVYLFLILGLSMNIREKGLLITLLGSILNFIPLLGNEGRMPVSIKGLKSSHLYEQLTLLEEGKILTHTLSHKGTKLYYLSDIIPISRPYPFPKIISIGDLLIAIGLFVLIQYYMTNNSRRGKMITISYGGK</sequence>
<accession>A0ABS6E6T6</accession>
<evidence type="ECO:0000256" key="1">
    <source>
        <dbReference type="SAM" id="Phobius"/>
    </source>
</evidence>
<keyword evidence="1" id="KW-0472">Membrane</keyword>
<name>A0ABS6E6T6_9FIRM</name>
<feature type="transmembrane region" description="Helical" evidence="1">
    <location>
        <begin position="162"/>
        <end position="182"/>
    </location>
</feature>
<keyword evidence="1" id="KW-1133">Transmembrane helix</keyword>
<feature type="transmembrane region" description="Helical" evidence="1">
    <location>
        <begin position="62"/>
        <end position="80"/>
    </location>
</feature>
<comment type="caution">
    <text evidence="2">The sequence shown here is derived from an EMBL/GenBank/DDBJ whole genome shotgun (WGS) entry which is preliminary data.</text>
</comment>
<keyword evidence="3" id="KW-1185">Reference proteome</keyword>
<keyword evidence="1" id="KW-0812">Transmembrane</keyword>
<feature type="transmembrane region" description="Helical" evidence="1">
    <location>
        <begin position="86"/>
        <end position="103"/>
    </location>
</feature>
<dbReference type="EMBL" id="JAHLPM010000009">
    <property type="protein sequence ID" value="MBU5438551.1"/>
    <property type="molecule type" value="Genomic_DNA"/>
</dbReference>
<dbReference type="Proteomes" id="UP000749471">
    <property type="component" value="Unassembled WGS sequence"/>
</dbReference>
<organism evidence="2 3">
    <name type="scientific">Tissierella simiarum</name>
    <dbReference type="NCBI Taxonomy" id="2841534"/>
    <lineage>
        <taxon>Bacteria</taxon>
        <taxon>Bacillati</taxon>
        <taxon>Bacillota</taxon>
        <taxon>Tissierellia</taxon>
        <taxon>Tissierellales</taxon>
        <taxon>Tissierellaceae</taxon>
        <taxon>Tissierella</taxon>
    </lineage>
</organism>
<reference evidence="2 3" key="1">
    <citation type="submission" date="2021-06" db="EMBL/GenBank/DDBJ databases">
        <authorList>
            <person name="Sun Q."/>
            <person name="Li D."/>
        </authorList>
    </citation>
    <scope>NUCLEOTIDE SEQUENCE [LARGE SCALE GENOMIC DNA]</scope>
    <source>
        <strain evidence="2 3">MSJ-40</strain>
    </source>
</reference>
<evidence type="ECO:0000313" key="3">
    <source>
        <dbReference type="Proteomes" id="UP000749471"/>
    </source>
</evidence>
<proteinExistence type="predicted"/>
<feature type="transmembrane region" description="Helical" evidence="1">
    <location>
        <begin position="31"/>
        <end position="50"/>
    </location>
</feature>
<dbReference type="InterPro" id="IPR035168">
    <property type="entry name" value="DUF5317"/>
</dbReference>
<dbReference type="Pfam" id="PF17248">
    <property type="entry name" value="DUF5317"/>
    <property type="match status" value="1"/>
</dbReference>
<gene>
    <name evidence="2" type="ORF">KQI42_11050</name>
</gene>
<evidence type="ECO:0000313" key="2">
    <source>
        <dbReference type="EMBL" id="MBU5438551.1"/>
    </source>
</evidence>
<dbReference type="RefSeq" id="WP_216519756.1">
    <property type="nucleotide sequence ID" value="NZ_JAHLPM010000009.1"/>
</dbReference>